<proteinExistence type="predicted"/>
<dbReference type="Pfam" id="PF04357">
    <property type="entry name" value="TamB"/>
    <property type="match status" value="1"/>
</dbReference>
<keyword evidence="2" id="KW-0812">Transmembrane</keyword>
<dbReference type="GO" id="GO:0005886">
    <property type="term" value="C:plasma membrane"/>
    <property type="evidence" value="ECO:0007669"/>
    <property type="project" value="InterPro"/>
</dbReference>
<dbReference type="AlphaFoldDB" id="A0A2M8ITI7"/>
<keyword evidence="7" id="KW-1185">Reference proteome</keyword>
<dbReference type="PANTHER" id="PTHR36985:SF1">
    <property type="entry name" value="TRANSLOCATION AND ASSEMBLY MODULE SUBUNIT TAMB"/>
    <property type="match status" value="1"/>
</dbReference>
<name>A0A2M8ITI7_9RHOB</name>
<feature type="domain" description="Translocation and assembly module TamB C-terminal" evidence="5">
    <location>
        <begin position="225"/>
        <end position="567"/>
    </location>
</feature>
<reference evidence="6 7" key="1">
    <citation type="journal article" date="2018" name="Int. J. Syst. Evol. Microbiol.">
        <title>Pseudooceanicola lipolyticus sp. nov., a marine alphaproteobacterium, reclassification of Oceanicola flagellatus as Pseudooceanicola flagellatus comb. nov. and emended description of the genus Pseudooceanicola.</title>
        <authorList>
            <person name="Huang M.-M."/>
            <person name="Guo L.-L."/>
            <person name="Wu Y.-H."/>
            <person name="Lai Q.-L."/>
            <person name="Shao Z.-Z."/>
            <person name="Wang C.-S."/>
            <person name="Wu M."/>
            <person name="Xu X.-W."/>
        </authorList>
    </citation>
    <scope>NUCLEOTIDE SEQUENCE [LARGE SCALE GENOMIC DNA]</scope>
    <source>
        <strain evidence="6 7">157</strain>
    </source>
</reference>
<evidence type="ECO:0000313" key="7">
    <source>
        <dbReference type="Proteomes" id="UP000231553"/>
    </source>
</evidence>
<evidence type="ECO:0000256" key="2">
    <source>
        <dbReference type="ARBA" id="ARBA00022692"/>
    </source>
</evidence>
<dbReference type="GO" id="GO:0009306">
    <property type="term" value="P:protein secretion"/>
    <property type="evidence" value="ECO:0007669"/>
    <property type="project" value="InterPro"/>
</dbReference>
<evidence type="ECO:0000259" key="5">
    <source>
        <dbReference type="Pfam" id="PF04357"/>
    </source>
</evidence>
<keyword evidence="3" id="KW-1133">Transmembrane helix</keyword>
<comment type="caution">
    <text evidence="6">The sequence shown here is derived from an EMBL/GenBank/DDBJ whole genome shotgun (WGS) entry which is preliminary data.</text>
</comment>
<evidence type="ECO:0000256" key="4">
    <source>
        <dbReference type="ARBA" id="ARBA00023136"/>
    </source>
</evidence>
<dbReference type="InterPro" id="IPR007452">
    <property type="entry name" value="TamB_C"/>
</dbReference>
<evidence type="ECO:0000313" key="6">
    <source>
        <dbReference type="EMBL" id="PJE33825.1"/>
    </source>
</evidence>
<dbReference type="GO" id="GO:0097347">
    <property type="term" value="C:TAM protein secretion complex"/>
    <property type="evidence" value="ECO:0007669"/>
    <property type="project" value="TreeGrafter"/>
</dbReference>
<dbReference type="EMBL" id="PGTB01000316">
    <property type="protein sequence ID" value="PJE33825.1"/>
    <property type="molecule type" value="Genomic_DNA"/>
</dbReference>
<accession>A0A2M8ITI7</accession>
<sequence length="567" mass="58614">MAGRFNARFAEATGAASLRFDAALERLERLVPGFTGTLEAKGRARRSDTQDWQVNAVSAGSAGLSGTFKATFDEALAGAEIYFDAAIERLQRLVPDISGTLTAAGLARKDGDVWSIDTSATGPGSIAADVDGSYDQARNSADITARGNLQLGLANTIIRPNSLRGAATFDLALRGQPGLEALSGTVRTSGATVVIPAAVQTITGLDTTVTLSNGRAQVATSGALRAGGQFRVSGPVDLSPPFAGALDAQLNGIVLTNNLYYSTTANGQLRISGPLAGGAIISGRIDFPQTEINIANASGSFSAAPIPPMRHIGEPRQSRVTRARAGLLETSSGASGPAYNLDITLNAPGRVFVRGRGLNAELGGSVLIRGTSANVVPSGQISLIRGTFDLLGRRLTLDQGSVSLQGALDPVLNFVASTTTSEGEAMLTVSGPVSAPEIEVTATPERPSEEALALLLFGDRFSDLSPLKLAQLGSQLATLSGRGGGLTERLRTGLGVDSLDVGTDDDGTAQVGVGRYIADDVYTDVTINAEGESELNLNFDLTDTLTIKGSVDNEGETGVGLFFQRDY</sequence>
<dbReference type="PANTHER" id="PTHR36985">
    <property type="entry name" value="TRANSLOCATION AND ASSEMBLY MODULE SUBUNIT TAMB"/>
    <property type="match status" value="1"/>
</dbReference>
<gene>
    <name evidence="6" type="ORF">CVM52_25435</name>
</gene>
<protein>
    <recommendedName>
        <fullName evidence="5">Translocation and assembly module TamB C-terminal domain-containing protein</fullName>
    </recommendedName>
</protein>
<organism evidence="6 7">
    <name type="scientific">Pseudooceanicola lipolyticus</name>
    <dbReference type="NCBI Taxonomy" id="2029104"/>
    <lineage>
        <taxon>Bacteria</taxon>
        <taxon>Pseudomonadati</taxon>
        <taxon>Pseudomonadota</taxon>
        <taxon>Alphaproteobacteria</taxon>
        <taxon>Rhodobacterales</taxon>
        <taxon>Paracoccaceae</taxon>
        <taxon>Pseudooceanicola</taxon>
    </lineage>
</organism>
<evidence type="ECO:0000256" key="1">
    <source>
        <dbReference type="ARBA" id="ARBA00004167"/>
    </source>
</evidence>
<comment type="subcellular location">
    <subcellularLocation>
        <location evidence="1">Membrane</location>
        <topology evidence="1">Single-pass membrane protein</topology>
    </subcellularLocation>
</comment>
<dbReference type="Proteomes" id="UP000231553">
    <property type="component" value="Unassembled WGS sequence"/>
</dbReference>
<keyword evidence="4" id="KW-0472">Membrane</keyword>
<evidence type="ECO:0000256" key="3">
    <source>
        <dbReference type="ARBA" id="ARBA00022989"/>
    </source>
</evidence>